<protein>
    <recommendedName>
        <fullName evidence="1">Ariadne domain-containing protein</fullName>
    </recommendedName>
</protein>
<accession>A0A8H7ZYG2</accession>
<organism evidence="2 3">
    <name type="scientific">Olpidium bornovanus</name>
    <dbReference type="NCBI Taxonomy" id="278681"/>
    <lineage>
        <taxon>Eukaryota</taxon>
        <taxon>Fungi</taxon>
        <taxon>Fungi incertae sedis</taxon>
        <taxon>Olpidiomycota</taxon>
        <taxon>Olpidiomycotina</taxon>
        <taxon>Olpidiomycetes</taxon>
        <taxon>Olpidiales</taxon>
        <taxon>Olpidiaceae</taxon>
        <taxon>Olpidium</taxon>
    </lineage>
</organism>
<reference evidence="2 3" key="1">
    <citation type="journal article" name="Sci. Rep.">
        <title>Genome-scale phylogenetic analyses confirm Olpidium as the closest living zoosporic fungus to the non-flagellated, terrestrial fungi.</title>
        <authorList>
            <person name="Chang Y."/>
            <person name="Rochon D."/>
            <person name="Sekimoto S."/>
            <person name="Wang Y."/>
            <person name="Chovatia M."/>
            <person name="Sandor L."/>
            <person name="Salamov A."/>
            <person name="Grigoriev I.V."/>
            <person name="Stajich J.E."/>
            <person name="Spatafora J.W."/>
        </authorList>
    </citation>
    <scope>NUCLEOTIDE SEQUENCE [LARGE SCALE GENOMIC DNA]</scope>
    <source>
        <strain evidence="2">S191</strain>
    </source>
</reference>
<dbReference type="InterPro" id="IPR045840">
    <property type="entry name" value="Ariadne"/>
</dbReference>
<dbReference type="Pfam" id="PF19422">
    <property type="entry name" value="Ariadne"/>
    <property type="match status" value="1"/>
</dbReference>
<comment type="caution">
    <text evidence="2">The sequence shown here is derived from an EMBL/GenBank/DDBJ whole genome shotgun (WGS) entry which is preliminary data.</text>
</comment>
<evidence type="ECO:0000313" key="2">
    <source>
        <dbReference type="EMBL" id="KAG5461863.1"/>
    </source>
</evidence>
<keyword evidence="3" id="KW-1185">Reference proteome</keyword>
<dbReference type="Gene3D" id="1.20.120.1750">
    <property type="match status" value="1"/>
</dbReference>
<dbReference type="AlphaFoldDB" id="A0A8H7ZYG2"/>
<evidence type="ECO:0000313" key="3">
    <source>
        <dbReference type="Proteomes" id="UP000673691"/>
    </source>
</evidence>
<evidence type="ECO:0000259" key="1">
    <source>
        <dbReference type="Pfam" id="PF19422"/>
    </source>
</evidence>
<proteinExistence type="predicted"/>
<name>A0A8H7ZYG2_9FUNG</name>
<dbReference type="EMBL" id="JAEFCI010003014">
    <property type="protein sequence ID" value="KAG5461863.1"/>
    <property type="molecule type" value="Genomic_DNA"/>
</dbReference>
<feature type="domain" description="Ariadne" evidence="1">
    <location>
        <begin position="9"/>
        <end position="91"/>
    </location>
</feature>
<dbReference type="Proteomes" id="UP000673691">
    <property type="component" value="Unassembled WGS sequence"/>
</dbReference>
<dbReference type="OrthoDB" id="10009520at2759"/>
<sequence length="120" mass="14168">MEELQLSSDLSWIEVQFLKKAVDILCQCRMTLKWTYAFAYYLKRTNATELFEDNQRDLEMATEQLSELLEKPVEAERIPELKQQVLDKTVYVASRREVVLDDTARGLIEGRWEYNVDIDS</sequence>
<gene>
    <name evidence="2" type="ORF">BJ554DRAFT_5881</name>
</gene>